<comment type="caution">
    <text evidence="3">The sequence shown here is derived from an EMBL/GenBank/DDBJ whole genome shotgun (WGS) entry which is preliminary data.</text>
</comment>
<feature type="coiled-coil region" evidence="1">
    <location>
        <begin position="139"/>
        <end position="166"/>
    </location>
</feature>
<evidence type="ECO:0000256" key="1">
    <source>
        <dbReference type="SAM" id="Coils"/>
    </source>
</evidence>
<dbReference type="RefSeq" id="XP_041230613.1">
    <property type="nucleotide sequence ID" value="XM_041374535.1"/>
</dbReference>
<sequence length="501" mass="56973">MQPRIRPKVVLSKEARSMLNANRRTKSHQFKVALDDTWNQIDDATKTIASAHHKSVRRVQNDLYIGHGILHSRRSKLNAWNAFCWKKNQNSENRDQGRRALEQLVHEHKAEYYTLSKEEQQDLVKEYAEQKLTKMTGFRTSTKSKINDITQTLKAVENELNSLNCRTGAEIILYVTHGSTDLPLRGITFATEGVQHFMQSVMSIDNQDLINKMEGFAVQGMRGAAKNHKQRVSDICLSIHDIINRTLHKFLLLFSEVTGDSDAKMQWAYYFRNVVQHYQVVIDGWPESVPFANLSKVSSTLPELEMLLRKWELGTTRWKTLTDEDFEKIHLEHNKKLESGEIEDTRRRIRSDKGKKRKRPAATDGNSTSRKKYKSVETIEDTDKENDKEEEEDTPHQPSDSTSNTTPTPHVPGSTQSSNEFDALALSHSNFDIPPFDDSIFNDSTSNGPPFDCEAALAKLDQIFGPIPQDGPSTIVPSSVGRGLDFPVFNFSNCDIFSSTS</sequence>
<gene>
    <name evidence="3" type="ORF">F5891DRAFT_944318</name>
</gene>
<evidence type="ECO:0000313" key="4">
    <source>
        <dbReference type="Proteomes" id="UP001195769"/>
    </source>
</evidence>
<dbReference type="Proteomes" id="UP001195769">
    <property type="component" value="Unassembled WGS sequence"/>
</dbReference>
<dbReference type="GeneID" id="64668833"/>
<evidence type="ECO:0000313" key="3">
    <source>
        <dbReference type="EMBL" id="KAG1905038.1"/>
    </source>
</evidence>
<feature type="compositionally biased region" description="Acidic residues" evidence="2">
    <location>
        <begin position="378"/>
        <end position="393"/>
    </location>
</feature>
<name>A0AAD4HQ99_9AGAM</name>
<feature type="compositionally biased region" description="Low complexity" evidence="2">
    <location>
        <begin position="398"/>
        <end position="408"/>
    </location>
</feature>
<reference evidence="3" key="1">
    <citation type="journal article" date="2020" name="New Phytol.">
        <title>Comparative genomics reveals dynamic genome evolution in host specialist ectomycorrhizal fungi.</title>
        <authorList>
            <person name="Lofgren L.A."/>
            <person name="Nguyen N.H."/>
            <person name="Vilgalys R."/>
            <person name="Ruytinx J."/>
            <person name="Liao H.L."/>
            <person name="Branco S."/>
            <person name="Kuo A."/>
            <person name="LaButti K."/>
            <person name="Lipzen A."/>
            <person name="Andreopoulos W."/>
            <person name="Pangilinan J."/>
            <person name="Riley R."/>
            <person name="Hundley H."/>
            <person name="Na H."/>
            <person name="Barry K."/>
            <person name="Grigoriev I.V."/>
            <person name="Stajich J.E."/>
            <person name="Kennedy P.G."/>
        </authorList>
    </citation>
    <scope>NUCLEOTIDE SEQUENCE</scope>
    <source>
        <strain evidence="3">FC203</strain>
    </source>
</reference>
<proteinExistence type="predicted"/>
<organism evidence="3 4">
    <name type="scientific">Suillus fuscotomentosus</name>
    <dbReference type="NCBI Taxonomy" id="1912939"/>
    <lineage>
        <taxon>Eukaryota</taxon>
        <taxon>Fungi</taxon>
        <taxon>Dikarya</taxon>
        <taxon>Basidiomycota</taxon>
        <taxon>Agaricomycotina</taxon>
        <taxon>Agaricomycetes</taxon>
        <taxon>Agaricomycetidae</taxon>
        <taxon>Boletales</taxon>
        <taxon>Suillineae</taxon>
        <taxon>Suillaceae</taxon>
        <taxon>Suillus</taxon>
    </lineage>
</organism>
<evidence type="ECO:0000256" key="2">
    <source>
        <dbReference type="SAM" id="MobiDB-lite"/>
    </source>
</evidence>
<feature type="compositionally biased region" description="Basic residues" evidence="2">
    <location>
        <begin position="347"/>
        <end position="360"/>
    </location>
</feature>
<keyword evidence="1" id="KW-0175">Coiled coil</keyword>
<keyword evidence="4" id="KW-1185">Reference proteome</keyword>
<dbReference type="EMBL" id="JABBWK010000008">
    <property type="protein sequence ID" value="KAG1905038.1"/>
    <property type="molecule type" value="Genomic_DNA"/>
</dbReference>
<feature type="region of interest" description="Disordered" evidence="2">
    <location>
        <begin position="342"/>
        <end position="418"/>
    </location>
</feature>
<protein>
    <submittedName>
        <fullName evidence="3">Uncharacterized protein</fullName>
    </submittedName>
</protein>
<accession>A0AAD4HQ99</accession>
<dbReference type="AlphaFoldDB" id="A0AAD4HQ99"/>